<feature type="binding site" evidence="9">
    <location>
        <position position="133"/>
    </location>
    <ligand>
        <name>Zn(2+)</name>
        <dbReference type="ChEBI" id="CHEBI:29105"/>
        <note>catalytic</note>
    </ligand>
</feature>
<dbReference type="PROSITE" id="PS01306">
    <property type="entry name" value="UPF0054"/>
    <property type="match status" value="1"/>
</dbReference>
<proteinExistence type="inferred from homology"/>
<dbReference type="RefSeq" id="WP_154456672.1">
    <property type="nucleotide sequence ID" value="NZ_VUMV01000001.1"/>
</dbReference>
<reference evidence="10 11" key="1">
    <citation type="submission" date="2019-08" db="EMBL/GenBank/DDBJ databases">
        <title>In-depth cultivation of the pig gut microbiome towards novel bacterial diversity and tailored functional studies.</title>
        <authorList>
            <person name="Wylensek D."/>
            <person name="Hitch T.C.A."/>
            <person name="Clavel T."/>
        </authorList>
    </citation>
    <scope>NUCLEOTIDE SEQUENCE [LARGE SCALE GENOMIC DNA]</scope>
    <source>
        <strain evidence="10 11">Oil+RF-744-WCA-WT-13</strain>
    </source>
</reference>
<keyword evidence="6 9" id="KW-0255">Endonuclease</keyword>
<evidence type="ECO:0000256" key="2">
    <source>
        <dbReference type="ARBA" id="ARBA00022517"/>
    </source>
</evidence>
<keyword evidence="11" id="KW-1185">Reference proteome</keyword>
<dbReference type="InterPro" id="IPR002036">
    <property type="entry name" value="YbeY"/>
</dbReference>
<dbReference type="AlphaFoldDB" id="A0A7X2P6Q3"/>
<dbReference type="PANTHER" id="PTHR46986">
    <property type="entry name" value="ENDORIBONUCLEASE YBEY, CHLOROPLASTIC"/>
    <property type="match status" value="1"/>
</dbReference>
<keyword evidence="8 9" id="KW-0862">Zinc</keyword>
<dbReference type="InterPro" id="IPR023091">
    <property type="entry name" value="MetalPrtase_cat_dom_sf_prd"/>
</dbReference>
<evidence type="ECO:0000256" key="1">
    <source>
        <dbReference type="ARBA" id="ARBA00010875"/>
    </source>
</evidence>
<name>A0A7X2P6Q3_9FIRM</name>
<protein>
    <recommendedName>
        <fullName evidence="9">Endoribonuclease YbeY</fullName>
        <ecNumber evidence="9">3.1.-.-</ecNumber>
    </recommendedName>
</protein>
<keyword evidence="7 9" id="KW-0378">Hydrolase</keyword>
<keyword evidence="2 9" id="KW-0690">Ribosome biogenesis</keyword>
<organism evidence="10 11">
    <name type="scientific">Bilifractor porci</name>
    <dbReference type="NCBI Taxonomy" id="2606636"/>
    <lineage>
        <taxon>Bacteria</taxon>
        <taxon>Bacillati</taxon>
        <taxon>Bacillota</taxon>
        <taxon>Clostridia</taxon>
        <taxon>Lachnospirales</taxon>
        <taxon>Lachnospiraceae</taxon>
        <taxon>Bilifractor</taxon>
    </lineage>
</organism>
<dbReference type="Pfam" id="PF02130">
    <property type="entry name" value="YbeY"/>
    <property type="match status" value="1"/>
</dbReference>
<evidence type="ECO:0000256" key="5">
    <source>
        <dbReference type="ARBA" id="ARBA00022723"/>
    </source>
</evidence>
<feature type="binding site" evidence="9">
    <location>
        <position position="143"/>
    </location>
    <ligand>
        <name>Zn(2+)</name>
        <dbReference type="ChEBI" id="CHEBI:29105"/>
        <note>catalytic</note>
    </ligand>
</feature>
<evidence type="ECO:0000256" key="8">
    <source>
        <dbReference type="ARBA" id="ARBA00022833"/>
    </source>
</evidence>
<dbReference type="Gene3D" id="3.40.390.30">
    <property type="entry name" value="Metalloproteases ('zincins'), catalytic domain"/>
    <property type="match status" value="1"/>
</dbReference>
<gene>
    <name evidence="9 10" type="primary">ybeY</name>
    <name evidence="10" type="ORF">FYJ60_00700</name>
</gene>
<feature type="binding site" evidence="9">
    <location>
        <position position="137"/>
    </location>
    <ligand>
        <name>Zn(2+)</name>
        <dbReference type="ChEBI" id="CHEBI:29105"/>
        <note>catalytic</note>
    </ligand>
</feature>
<dbReference type="GO" id="GO:0004222">
    <property type="term" value="F:metalloendopeptidase activity"/>
    <property type="evidence" value="ECO:0007669"/>
    <property type="project" value="InterPro"/>
</dbReference>
<dbReference type="GO" id="GO:0004521">
    <property type="term" value="F:RNA endonuclease activity"/>
    <property type="evidence" value="ECO:0007669"/>
    <property type="project" value="UniProtKB-UniRule"/>
</dbReference>
<evidence type="ECO:0000256" key="7">
    <source>
        <dbReference type="ARBA" id="ARBA00022801"/>
    </source>
</evidence>
<keyword evidence="5 9" id="KW-0479">Metal-binding</keyword>
<dbReference type="EC" id="3.1.-.-" evidence="9"/>
<dbReference type="InterPro" id="IPR020549">
    <property type="entry name" value="YbeY_CS"/>
</dbReference>
<dbReference type="HAMAP" id="MF_00009">
    <property type="entry name" value="Endoribonucl_YbeY"/>
    <property type="match status" value="1"/>
</dbReference>
<comment type="cofactor">
    <cofactor evidence="9">
        <name>Zn(2+)</name>
        <dbReference type="ChEBI" id="CHEBI:29105"/>
    </cofactor>
    <text evidence="9">Binds 1 zinc ion.</text>
</comment>
<keyword evidence="4 9" id="KW-0540">Nuclease</keyword>
<sequence>MTVEFSNEQAEELEFDPEALAEQVAAQVLEDENCPYDAVLSLTLVDNEEIRRLNRSFRNLDRATDVLSFPMVGWDSPSDFSMLENSREAEDDFDPDSGQLLLGDIVISVERAKEQAQEYGHSLKREIAFLIAHSVLHLLGYDHMTEKEASVMEKKQENALQELNITREME</sequence>
<keyword evidence="3 9" id="KW-0698">rRNA processing</keyword>
<dbReference type="EMBL" id="VUMV01000001">
    <property type="protein sequence ID" value="MST80856.1"/>
    <property type="molecule type" value="Genomic_DNA"/>
</dbReference>
<comment type="subcellular location">
    <subcellularLocation>
        <location evidence="9">Cytoplasm</location>
    </subcellularLocation>
</comment>
<dbReference type="GO" id="GO:0008270">
    <property type="term" value="F:zinc ion binding"/>
    <property type="evidence" value="ECO:0007669"/>
    <property type="project" value="UniProtKB-UniRule"/>
</dbReference>
<dbReference type="GO" id="GO:0005737">
    <property type="term" value="C:cytoplasm"/>
    <property type="evidence" value="ECO:0007669"/>
    <property type="project" value="UniProtKB-SubCell"/>
</dbReference>
<comment type="caution">
    <text evidence="10">The sequence shown here is derived from an EMBL/GenBank/DDBJ whole genome shotgun (WGS) entry which is preliminary data.</text>
</comment>
<evidence type="ECO:0000313" key="10">
    <source>
        <dbReference type="EMBL" id="MST80856.1"/>
    </source>
</evidence>
<comment type="function">
    <text evidence="9">Single strand-specific metallo-endoribonuclease involved in late-stage 70S ribosome quality control and in maturation of the 3' terminus of the 16S rRNA.</text>
</comment>
<dbReference type="GO" id="GO:0006364">
    <property type="term" value="P:rRNA processing"/>
    <property type="evidence" value="ECO:0007669"/>
    <property type="project" value="UniProtKB-UniRule"/>
</dbReference>
<dbReference type="PANTHER" id="PTHR46986:SF1">
    <property type="entry name" value="ENDORIBONUCLEASE YBEY, CHLOROPLASTIC"/>
    <property type="match status" value="1"/>
</dbReference>
<evidence type="ECO:0000256" key="6">
    <source>
        <dbReference type="ARBA" id="ARBA00022759"/>
    </source>
</evidence>
<evidence type="ECO:0000256" key="4">
    <source>
        <dbReference type="ARBA" id="ARBA00022722"/>
    </source>
</evidence>
<dbReference type="Proteomes" id="UP000466864">
    <property type="component" value="Unassembled WGS sequence"/>
</dbReference>
<dbReference type="SUPFAM" id="SSF55486">
    <property type="entry name" value="Metalloproteases ('zincins'), catalytic domain"/>
    <property type="match status" value="1"/>
</dbReference>
<evidence type="ECO:0000313" key="11">
    <source>
        <dbReference type="Proteomes" id="UP000466864"/>
    </source>
</evidence>
<evidence type="ECO:0000256" key="3">
    <source>
        <dbReference type="ARBA" id="ARBA00022552"/>
    </source>
</evidence>
<comment type="similarity">
    <text evidence="1 9">Belongs to the endoribonuclease YbeY family.</text>
</comment>
<evidence type="ECO:0000256" key="9">
    <source>
        <dbReference type="HAMAP-Rule" id="MF_00009"/>
    </source>
</evidence>
<keyword evidence="9" id="KW-0963">Cytoplasm</keyword>
<dbReference type="NCBIfam" id="TIGR00043">
    <property type="entry name" value="rRNA maturation RNase YbeY"/>
    <property type="match status" value="1"/>
</dbReference>
<accession>A0A7X2P6Q3</accession>